<gene>
    <name evidence="4" type="ORF">IAB51_00090</name>
</gene>
<dbReference type="Pfam" id="PF03816">
    <property type="entry name" value="LytR_cpsA_psr"/>
    <property type="match status" value="1"/>
</dbReference>
<proteinExistence type="inferred from homology"/>
<evidence type="ECO:0000256" key="1">
    <source>
        <dbReference type="ARBA" id="ARBA00006068"/>
    </source>
</evidence>
<keyword evidence="2" id="KW-1133">Transmembrane helix</keyword>
<dbReference type="EMBL" id="DVJP01000002">
    <property type="protein sequence ID" value="HIS75186.1"/>
    <property type="molecule type" value="Genomic_DNA"/>
</dbReference>
<reference evidence="4" key="1">
    <citation type="submission" date="2020-10" db="EMBL/GenBank/DDBJ databases">
        <authorList>
            <person name="Gilroy R."/>
        </authorList>
    </citation>
    <scope>NUCLEOTIDE SEQUENCE</scope>
    <source>
        <strain evidence="4">CHK199-13235</strain>
    </source>
</reference>
<keyword evidence="2" id="KW-0472">Membrane</keyword>
<reference evidence="4" key="2">
    <citation type="journal article" date="2021" name="PeerJ">
        <title>Extensive microbial diversity within the chicken gut microbiome revealed by metagenomics and culture.</title>
        <authorList>
            <person name="Gilroy R."/>
            <person name="Ravi A."/>
            <person name="Getino M."/>
            <person name="Pursley I."/>
            <person name="Horton D.L."/>
            <person name="Alikhan N.F."/>
            <person name="Baker D."/>
            <person name="Gharbi K."/>
            <person name="Hall N."/>
            <person name="Watson M."/>
            <person name="Adriaenssens E.M."/>
            <person name="Foster-Nyarko E."/>
            <person name="Jarju S."/>
            <person name="Secka A."/>
            <person name="Antonio M."/>
            <person name="Oren A."/>
            <person name="Chaudhuri R.R."/>
            <person name="La Ragione R."/>
            <person name="Hildebrand F."/>
            <person name="Pallen M.J."/>
        </authorList>
    </citation>
    <scope>NUCLEOTIDE SEQUENCE</scope>
    <source>
        <strain evidence="4">CHK199-13235</strain>
    </source>
</reference>
<dbReference type="AlphaFoldDB" id="A0A9D1JYI6"/>
<feature type="transmembrane region" description="Helical" evidence="2">
    <location>
        <begin position="12"/>
        <end position="35"/>
    </location>
</feature>
<evidence type="ECO:0000259" key="3">
    <source>
        <dbReference type="Pfam" id="PF03816"/>
    </source>
</evidence>
<evidence type="ECO:0000313" key="4">
    <source>
        <dbReference type="EMBL" id="HIS75186.1"/>
    </source>
</evidence>
<organism evidence="4 5">
    <name type="scientific">Candidatus Merdivicinus excrementipullorum</name>
    <dbReference type="NCBI Taxonomy" id="2840867"/>
    <lineage>
        <taxon>Bacteria</taxon>
        <taxon>Bacillati</taxon>
        <taxon>Bacillota</taxon>
        <taxon>Clostridia</taxon>
        <taxon>Eubacteriales</taxon>
        <taxon>Oscillospiraceae</taxon>
        <taxon>Oscillospiraceae incertae sedis</taxon>
        <taxon>Candidatus Merdivicinus</taxon>
    </lineage>
</organism>
<keyword evidence="2" id="KW-0812">Transmembrane</keyword>
<dbReference type="InterPro" id="IPR004474">
    <property type="entry name" value="LytR_CpsA_psr"/>
</dbReference>
<protein>
    <submittedName>
        <fullName evidence="4">LCP family protein</fullName>
    </submittedName>
</protein>
<comment type="caution">
    <text evidence="4">The sequence shown here is derived from an EMBL/GenBank/DDBJ whole genome shotgun (WGS) entry which is preliminary data.</text>
</comment>
<dbReference type="InterPro" id="IPR050922">
    <property type="entry name" value="LytR/CpsA/Psr_CW_biosynth"/>
</dbReference>
<evidence type="ECO:0000313" key="5">
    <source>
        <dbReference type="Proteomes" id="UP000824002"/>
    </source>
</evidence>
<feature type="domain" description="Cell envelope-related transcriptional attenuator" evidence="3">
    <location>
        <begin position="84"/>
        <end position="184"/>
    </location>
</feature>
<dbReference type="PANTHER" id="PTHR33392">
    <property type="entry name" value="POLYISOPRENYL-TEICHOIC ACID--PEPTIDOGLYCAN TEICHOIC ACID TRANSFERASE TAGU"/>
    <property type="match status" value="1"/>
</dbReference>
<evidence type="ECO:0000256" key="2">
    <source>
        <dbReference type="SAM" id="Phobius"/>
    </source>
</evidence>
<sequence>MGEKRTGGAGIFFLSFGITFAILMAAVTGILYWMLGKGETRRSETASSQPAEEVMGAPPGKEEALNLVFISCRERTDAPFAYTLCRFDPAESRVILVPVPPETVVTVSAREDTFAGHYDYAGCANVVQAAESLLLSNFDRYVRVGQQGAENIIDALGGLEHTFETGYQTERVSVPAGEHLLNGNLLYEIMNSPPEGENPETWRLGLCGELLVDRLDETADDRMDFLMEVFWNNTDTDLSQFDYNTRRKAVTWFLKDEEKQVEIIPLSGEWNPEHTEFIPGESALTQLREQFGPLAR</sequence>
<dbReference type="Gene3D" id="3.40.630.190">
    <property type="entry name" value="LCP protein"/>
    <property type="match status" value="1"/>
</dbReference>
<name>A0A9D1JYI6_9FIRM</name>
<accession>A0A9D1JYI6</accession>
<comment type="similarity">
    <text evidence="1">Belongs to the LytR/CpsA/Psr (LCP) family.</text>
</comment>
<dbReference type="PANTHER" id="PTHR33392:SF6">
    <property type="entry name" value="POLYISOPRENYL-TEICHOIC ACID--PEPTIDOGLYCAN TEICHOIC ACID TRANSFERASE TAGU"/>
    <property type="match status" value="1"/>
</dbReference>
<dbReference type="Proteomes" id="UP000824002">
    <property type="component" value="Unassembled WGS sequence"/>
</dbReference>